<dbReference type="EMBL" id="CP019236">
    <property type="protein sequence ID" value="APW40406.1"/>
    <property type="molecule type" value="Genomic_DNA"/>
</dbReference>
<dbReference type="InterPro" id="IPR013249">
    <property type="entry name" value="RNA_pol_sigma70_r4_t2"/>
</dbReference>
<dbReference type="SUPFAM" id="SSF88659">
    <property type="entry name" value="Sigma3 and sigma4 domains of RNA polymerase sigma factors"/>
    <property type="match status" value="1"/>
</dbReference>
<dbReference type="InterPro" id="IPR007627">
    <property type="entry name" value="RNA_pol_sigma70_r2"/>
</dbReference>
<dbReference type="InterPro" id="IPR013324">
    <property type="entry name" value="RNA_pol_sigma_r3/r4-like"/>
</dbReference>
<dbReference type="GO" id="GO:0016987">
    <property type="term" value="F:sigma factor activity"/>
    <property type="evidence" value="ECO:0007669"/>
    <property type="project" value="UniProtKB-KW"/>
</dbReference>
<evidence type="ECO:0000256" key="3">
    <source>
        <dbReference type="ARBA" id="ARBA00023082"/>
    </source>
</evidence>
<keyword evidence="2" id="KW-0805">Transcription regulation</keyword>
<evidence type="ECO:0000313" key="8">
    <source>
        <dbReference type="EMBL" id="APW40406.1"/>
    </source>
</evidence>
<dbReference type="Pfam" id="PF08281">
    <property type="entry name" value="Sigma70_r4_2"/>
    <property type="match status" value="1"/>
</dbReference>
<dbReference type="SUPFAM" id="SSF88946">
    <property type="entry name" value="Sigma2 domain of RNA polymerase sigma factors"/>
    <property type="match status" value="1"/>
</dbReference>
<keyword evidence="9" id="KW-1185">Reference proteome</keyword>
<dbReference type="RefSeq" id="WP_076204230.1">
    <property type="nucleotide sequence ID" value="NZ_CP019236.1"/>
</dbReference>
<feature type="domain" description="RNA polymerase sigma factor 70 region 4 type 2" evidence="7">
    <location>
        <begin position="147"/>
        <end position="199"/>
    </location>
</feature>
<accession>A0A1P8K333</accession>
<keyword evidence="5" id="KW-0804">Transcription</keyword>
<proteinExistence type="inferred from homology"/>
<sequence length="207" mass="23143">MPGPALPDPNVDEPDEALMLRYAAGDIAAFDTLYARRELGVWRFLLRSVRIAAVADDLLQDVWFAVARQGGSLRASTDGGTGYQPSARFKTWLFTIAHHRLIDHFRSDRHDLRLDDDAKEDGTLLDTLAADSGLGPLRQLQSRQQAEALIEAVEQLPAEQREAFLLQAEGGLSVEDIARATGVNFETAKSRLRYARQRLRQQLQEFA</sequence>
<dbReference type="InterPro" id="IPR013325">
    <property type="entry name" value="RNA_pol_sigma_r2"/>
</dbReference>
<dbReference type="Proteomes" id="UP000186609">
    <property type="component" value="Chromosome"/>
</dbReference>
<dbReference type="AlphaFoldDB" id="A0A1P8K333"/>
<evidence type="ECO:0000259" key="6">
    <source>
        <dbReference type="Pfam" id="PF04542"/>
    </source>
</evidence>
<name>A0A1P8K333_9BURK</name>
<reference evidence="8 9" key="1">
    <citation type="submission" date="2017-01" db="EMBL/GenBank/DDBJ databases">
        <authorList>
            <person name="Mah S.A."/>
            <person name="Swanson W.J."/>
            <person name="Moy G.W."/>
            <person name="Vacquier V.D."/>
        </authorList>
    </citation>
    <scope>NUCLEOTIDE SEQUENCE [LARGE SCALE GENOMIC DNA]</scope>
    <source>
        <strain evidence="8 9">DCY110</strain>
    </source>
</reference>
<dbReference type="InterPro" id="IPR036388">
    <property type="entry name" value="WH-like_DNA-bd_sf"/>
</dbReference>
<dbReference type="InterPro" id="IPR039425">
    <property type="entry name" value="RNA_pol_sigma-70-like"/>
</dbReference>
<dbReference type="Gene3D" id="1.10.10.10">
    <property type="entry name" value="Winged helix-like DNA-binding domain superfamily/Winged helix DNA-binding domain"/>
    <property type="match status" value="1"/>
</dbReference>
<dbReference type="KEGG" id="rhy:RD110_01610"/>
<dbReference type="PANTHER" id="PTHR43133:SF8">
    <property type="entry name" value="RNA POLYMERASE SIGMA FACTOR HI_1459-RELATED"/>
    <property type="match status" value="1"/>
</dbReference>
<comment type="similarity">
    <text evidence="1">Belongs to the sigma-70 factor family. ECF subfamily.</text>
</comment>
<evidence type="ECO:0000256" key="4">
    <source>
        <dbReference type="ARBA" id="ARBA00023125"/>
    </source>
</evidence>
<dbReference type="STRING" id="1842727.RD110_01610"/>
<evidence type="ECO:0000259" key="7">
    <source>
        <dbReference type="Pfam" id="PF08281"/>
    </source>
</evidence>
<dbReference type="GO" id="GO:0003677">
    <property type="term" value="F:DNA binding"/>
    <property type="evidence" value="ECO:0007669"/>
    <property type="project" value="UniProtKB-KW"/>
</dbReference>
<dbReference type="Gene3D" id="1.10.1740.10">
    <property type="match status" value="1"/>
</dbReference>
<feature type="domain" description="RNA polymerase sigma-70 region 2" evidence="6">
    <location>
        <begin position="34"/>
        <end position="109"/>
    </location>
</feature>
<dbReference type="PANTHER" id="PTHR43133">
    <property type="entry name" value="RNA POLYMERASE ECF-TYPE SIGMA FACTO"/>
    <property type="match status" value="1"/>
</dbReference>
<protein>
    <submittedName>
        <fullName evidence="8">RNA polymerase subunit sigma-24</fullName>
    </submittedName>
</protein>
<evidence type="ECO:0000256" key="1">
    <source>
        <dbReference type="ARBA" id="ARBA00010641"/>
    </source>
</evidence>
<evidence type="ECO:0000256" key="2">
    <source>
        <dbReference type="ARBA" id="ARBA00023015"/>
    </source>
</evidence>
<evidence type="ECO:0000313" key="9">
    <source>
        <dbReference type="Proteomes" id="UP000186609"/>
    </source>
</evidence>
<evidence type="ECO:0000256" key="5">
    <source>
        <dbReference type="ARBA" id="ARBA00023163"/>
    </source>
</evidence>
<dbReference type="InterPro" id="IPR014284">
    <property type="entry name" value="RNA_pol_sigma-70_dom"/>
</dbReference>
<organism evidence="8 9">
    <name type="scientific">Rhodoferax koreensis</name>
    <dbReference type="NCBI Taxonomy" id="1842727"/>
    <lineage>
        <taxon>Bacteria</taxon>
        <taxon>Pseudomonadati</taxon>
        <taxon>Pseudomonadota</taxon>
        <taxon>Betaproteobacteria</taxon>
        <taxon>Burkholderiales</taxon>
        <taxon>Comamonadaceae</taxon>
        <taxon>Rhodoferax</taxon>
    </lineage>
</organism>
<gene>
    <name evidence="8" type="ORF">RD110_01610</name>
</gene>
<dbReference type="GO" id="GO:0006352">
    <property type="term" value="P:DNA-templated transcription initiation"/>
    <property type="evidence" value="ECO:0007669"/>
    <property type="project" value="InterPro"/>
</dbReference>
<dbReference type="NCBIfam" id="TIGR02937">
    <property type="entry name" value="sigma70-ECF"/>
    <property type="match status" value="1"/>
</dbReference>
<dbReference type="CDD" id="cd06171">
    <property type="entry name" value="Sigma70_r4"/>
    <property type="match status" value="1"/>
</dbReference>
<keyword evidence="4" id="KW-0238">DNA-binding</keyword>
<dbReference type="Pfam" id="PF04542">
    <property type="entry name" value="Sigma70_r2"/>
    <property type="match status" value="1"/>
</dbReference>
<keyword evidence="3" id="KW-0731">Sigma factor</keyword>